<dbReference type="Gene3D" id="1.10.10.10">
    <property type="entry name" value="Winged helix-like DNA-binding domain superfamily/Winged helix DNA-binding domain"/>
    <property type="match status" value="1"/>
</dbReference>
<keyword evidence="2" id="KW-1185">Reference proteome</keyword>
<comment type="caution">
    <text evidence="1">The sequence shown here is derived from an EMBL/GenBank/DDBJ whole genome shotgun (WGS) entry which is preliminary data.</text>
</comment>
<evidence type="ECO:0000313" key="2">
    <source>
        <dbReference type="Proteomes" id="UP000529795"/>
    </source>
</evidence>
<dbReference type="SUPFAM" id="SSF46785">
    <property type="entry name" value="Winged helix' DNA-binding domain"/>
    <property type="match status" value="1"/>
</dbReference>
<sequence>MGDENVAGLVKELTDQLASIAHSFGTRADTLLSAPSSRPEAAGIAIHPVQMARSLLAQRAARLEHFPADLFHEPAWDMLLALYIAHEEDRIMNVKSLVSSAHSPVTTSQRWIDHLFKLGLVDRVVDPIDRRRIEVSLSQNGYRALETYLATLGARRV</sequence>
<organism evidence="1 2">
    <name type="scientific">Sphingomonas jinjuensis</name>
    <dbReference type="NCBI Taxonomy" id="535907"/>
    <lineage>
        <taxon>Bacteria</taxon>
        <taxon>Pseudomonadati</taxon>
        <taxon>Pseudomonadota</taxon>
        <taxon>Alphaproteobacteria</taxon>
        <taxon>Sphingomonadales</taxon>
        <taxon>Sphingomonadaceae</taxon>
        <taxon>Sphingomonas</taxon>
    </lineage>
</organism>
<dbReference type="EMBL" id="JACIEV010000001">
    <property type="protein sequence ID" value="MBB4152572.1"/>
    <property type="molecule type" value="Genomic_DNA"/>
</dbReference>
<dbReference type="RefSeq" id="WP_183982127.1">
    <property type="nucleotide sequence ID" value="NZ_JACIEV010000001.1"/>
</dbReference>
<dbReference type="InterPro" id="IPR036390">
    <property type="entry name" value="WH_DNA-bd_sf"/>
</dbReference>
<dbReference type="Proteomes" id="UP000529795">
    <property type="component" value="Unassembled WGS sequence"/>
</dbReference>
<dbReference type="AlphaFoldDB" id="A0A840F7L9"/>
<proteinExistence type="predicted"/>
<name>A0A840F7L9_9SPHN</name>
<protein>
    <submittedName>
        <fullName evidence="1">DNA-binding MarR family transcriptional regulator</fullName>
    </submittedName>
</protein>
<dbReference type="InterPro" id="IPR036388">
    <property type="entry name" value="WH-like_DNA-bd_sf"/>
</dbReference>
<dbReference type="GO" id="GO:0003677">
    <property type="term" value="F:DNA binding"/>
    <property type="evidence" value="ECO:0007669"/>
    <property type="project" value="UniProtKB-KW"/>
</dbReference>
<gene>
    <name evidence="1" type="ORF">GGQ80_000448</name>
</gene>
<reference evidence="1 2" key="1">
    <citation type="submission" date="2020-08" db="EMBL/GenBank/DDBJ databases">
        <title>Genomic Encyclopedia of Type Strains, Phase IV (KMG-IV): sequencing the most valuable type-strain genomes for metagenomic binning, comparative biology and taxonomic classification.</title>
        <authorList>
            <person name="Goeker M."/>
        </authorList>
    </citation>
    <scope>NUCLEOTIDE SEQUENCE [LARGE SCALE GENOMIC DNA]</scope>
    <source>
        <strain evidence="1 2">YC6723</strain>
    </source>
</reference>
<evidence type="ECO:0000313" key="1">
    <source>
        <dbReference type="EMBL" id="MBB4152572.1"/>
    </source>
</evidence>
<keyword evidence="1" id="KW-0238">DNA-binding</keyword>
<accession>A0A840F7L9</accession>